<feature type="compositionally biased region" description="Low complexity" evidence="1">
    <location>
        <begin position="256"/>
        <end position="269"/>
    </location>
</feature>
<dbReference type="AlphaFoldDB" id="A0A8S1DDI8"/>
<feature type="compositionally biased region" description="Basic and acidic residues" evidence="1">
    <location>
        <begin position="217"/>
        <end position="227"/>
    </location>
</feature>
<feature type="region of interest" description="Disordered" evidence="1">
    <location>
        <begin position="251"/>
        <end position="287"/>
    </location>
</feature>
<accession>A0A8S1DDI8</accession>
<proteinExistence type="predicted"/>
<protein>
    <recommendedName>
        <fullName evidence="2">DUF7041 domain-containing protein</fullName>
    </recommendedName>
</protein>
<evidence type="ECO:0000313" key="4">
    <source>
        <dbReference type="Proteomes" id="UP000494165"/>
    </source>
</evidence>
<comment type="caution">
    <text evidence="3">The sequence shown here is derived from an EMBL/GenBank/DDBJ whole genome shotgun (WGS) entry which is preliminary data.</text>
</comment>
<evidence type="ECO:0000259" key="2">
    <source>
        <dbReference type="Pfam" id="PF23055"/>
    </source>
</evidence>
<gene>
    <name evidence="3" type="ORF">CLODIP_2_CD13439</name>
</gene>
<dbReference type="EMBL" id="CADEPI010000240">
    <property type="protein sequence ID" value="CAB3381627.1"/>
    <property type="molecule type" value="Genomic_DNA"/>
</dbReference>
<sequence length="287" mass="32964">MDQNNAQGDGAVHRIVCQLPSFWKDNPDYWFRNAESNFHISNITAPTTKYHYVVRSLDQAAVRELTDILDDDALRTNYEEFKKKVIARFSLTDEKKLRELLSTAEMGDRTPSQLLRYLRSLAGAHVPDKMLRTLWADKLPATVQTCLAPHPPMALDELTVIADSVFDVVKMQRSSQVCAATSSSSDPIAEFSRRLEVLETNQRSSRPQGHYRGNWRNRYDRSRSRNNRESDDYCYYHRQFKEKAYRCEQPCSYTPKAASSKSTNKSNSNGRAKWPIAPAQSPQADYL</sequence>
<feature type="region of interest" description="Disordered" evidence="1">
    <location>
        <begin position="199"/>
        <end position="227"/>
    </location>
</feature>
<dbReference type="OrthoDB" id="7699407at2759"/>
<dbReference type="InterPro" id="IPR055469">
    <property type="entry name" value="DUF7041"/>
</dbReference>
<keyword evidence="4" id="KW-1185">Reference proteome</keyword>
<feature type="domain" description="DUF7041" evidence="2">
    <location>
        <begin position="19"/>
        <end position="101"/>
    </location>
</feature>
<dbReference type="Pfam" id="PF23055">
    <property type="entry name" value="DUF7041"/>
    <property type="match status" value="1"/>
</dbReference>
<dbReference type="PANTHER" id="PTHR33327">
    <property type="entry name" value="ENDONUCLEASE"/>
    <property type="match status" value="1"/>
</dbReference>
<evidence type="ECO:0000256" key="1">
    <source>
        <dbReference type="SAM" id="MobiDB-lite"/>
    </source>
</evidence>
<organism evidence="3 4">
    <name type="scientific">Cloeon dipterum</name>
    <dbReference type="NCBI Taxonomy" id="197152"/>
    <lineage>
        <taxon>Eukaryota</taxon>
        <taxon>Metazoa</taxon>
        <taxon>Ecdysozoa</taxon>
        <taxon>Arthropoda</taxon>
        <taxon>Hexapoda</taxon>
        <taxon>Insecta</taxon>
        <taxon>Pterygota</taxon>
        <taxon>Palaeoptera</taxon>
        <taxon>Ephemeroptera</taxon>
        <taxon>Pisciforma</taxon>
        <taxon>Baetidae</taxon>
        <taxon>Cloeon</taxon>
    </lineage>
</organism>
<reference evidence="3 4" key="1">
    <citation type="submission" date="2020-04" db="EMBL/GenBank/DDBJ databases">
        <authorList>
            <person name="Alioto T."/>
            <person name="Alioto T."/>
            <person name="Gomez Garrido J."/>
        </authorList>
    </citation>
    <scope>NUCLEOTIDE SEQUENCE [LARGE SCALE GENOMIC DNA]</scope>
</reference>
<evidence type="ECO:0000313" key="3">
    <source>
        <dbReference type="EMBL" id="CAB3381627.1"/>
    </source>
</evidence>
<dbReference type="PANTHER" id="PTHR33327:SF3">
    <property type="entry name" value="RNA-DIRECTED DNA POLYMERASE"/>
    <property type="match status" value="1"/>
</dbReference>
<name>A0A8S1DDI8_9INSE</name>
<dbReference type="Proteomes" id="UP000494165">
    <property type="component" value="Unassembled WGS sequence"/>
</dbReference>